<dbReference type="EMBL" id="BAABFR010000021">
    <property type="protein sequence ID" value="GAA4390055.1"/>
    <property type="molecule type" value="Genomic_DNA"/>
</dbReference>
<feature type="chain" id="PRO_5045982186" description="FMN-binding domain-containing protein" evidence="2">
    <location>
        <begin position="30"/>
        <end position="157"/>
    </location>
</feature>
<gene>
    <name evidence="3" type="ORF">GCM10023147_17570</name>
</gene>
<dbReference type="Proteomes" id="UP001500635">
    <property type="component" value="Unassembled WGS sequence"/>
</dbReference>
<protein>
    <recommendedName>
        <fullName evidence="5">FMN-binding domain-containing protein</fullName>
    </recommendedName>
</protein>
<evidence type="ECO:0000313" key="4">
    <source>
        <dbReference type="Proteomes" id="UP001500635"/>
    </source>
</evidence>
<evidence type="ECO:0008006" key="5">
    <source>
        <dbReference type="Google" id="ProtNLM"/>
    </source>
</evidence>
<accession>A0ABP8JFN3</accession>
<dbReference type="RefSeq" id="WP_344993895.1">
    <property type="nucleotide sequence ID" value="NZ_BAABFR010000021.1"/>
</dbReference>
<feature type="signal peptide" evidence="2">
    <location>
        <begin position="1"/>
        <end position="29"/>
    </location>
</feature>
<evidence type="ECO:0000256" key="2">
    <source>
        <dbReference type="SAM" id="SignalP"/>
    </source>
</evidence>
<evidence type="ECO:0000256" key="1">
    <source>
        <dbReference type="SAM" id="MobiDB-lite"/>
    </source>
</evidence>
<name>A0ABP8JFN3_9ACTN</name>
<feature type="region of interest" description="Disordered" evidence="1">
    <location>
        <begin position="27"/>
        <end position="49"/>
    </location>
</feature>
<organism evidence="3 4">
    <name type="scientific">Tsukamurella soli</name>
    <dbReference type="NCBI Taxonomy" id="644556"/>
    <lineage>
        <taxon>Bacteria</taxon>
        <taxon>Bacillati</taxon>
        <taxon>Actinomycetota</taxon>
        <taxon>Actinomycetes</taxon>
        <taxon>Mycobacteriales</taxon>
        <taxon>Tsukamurellaceae</taxon>
        <taxon>Tsukamurella</taxon>
    </lineage>
</organism>
<keyword evidence="4" id="KW-1185">Reference proteome</keyword>
<reference evidence="4" key="1">
    <citation type="journal article" date="2019" name="Int. J. Syst. Evol. Microbiol.">
        <title>The Global Catalogue of Microorganisms (GCM) 10K type strain sequencing project: providing services to taxonomists for standard genome sequencing and annotation.</title>
        <authorList>
            <consortium name="The Broad Institute Genomics Platform"/>
            <consortium name="The Broad Institute Genome Sequencing Center for Infectious Disease"/>
            <person name="Wu L."/>
            <person name="Ma J."/>
        </authorList>
    </citation>
    <scope>NUCLEOTIDE SEQUENCE [LARGE SCALE GENOMIC DNA]</scope>
    <source>
        <strain evidence="4">JCM 17688</strain>
    </source>
</reference>
<comment type="caution">
    <text evidence="3">The sequence shown here is derived from an EMBL/GenBank/DDBJ whole genome shotgun (WGS) entry which is preliminary data.</text>
</comment>
<keyword evidence="2" id="KW-0732">Signal</keyword>
<sequence>MTYRIASRAAIAAIALVAPLAGCSGTDTAARASSPADPPPTGARSTGAAYRNGTYTARGVYGGAPSYMTVTVTVRAGTITAVTVTPMPINNDTSRGYQERFAAAVPGVVIGKRLADVEVGKLAGASGCPDGFNDALAKIRRQAGIANRIRETENRSG</sequence>
<evidence type="ECO:0000313" key="3">
    <source>
        <dbReference type="EMBL" id="GAA4390055.1"/>
    </source>
</evidence>
<proteinExistence type="predicted"/>